<name>A0A3N4IQE5_9PEZI</name>
<dbReference type="AlphaFoldDB" id="A0A3N4IQE5"/>
<evidence type="ECO:0000259" key="1">
    <source>
        <dbReference type="Pfam" id="PF03184"/>
    </source>
</evidence>
<evidence type="ECO:0000313" key="3">
    <source>
        <dbReference type="Proteomes" id="UP000276215"/>
    </source>
</evidence>
<dbReference type="Proteomes" id="UP000276215">
    <property type="component" value="Unassembled WGS sequence"/>
</dbReference>
<dbReference type="Pfam" id="PF03184">
    <property type="entry name" value="DDE_1"/>
    <property type="match status" value="1"/>
</dbReference>
<organism evidence="2 3">
    <name type="scientific">Choiromyces venosus 120613-1</name>
    <dbReference type="NCBI Taxonomy" id="1336337"/>
    <lineage>
        <taxon>Eukaryota</taxon>
        <taxon>Fungi</taxon>
        <taxon>Dikarya</taxon>
        <taxon>Ascomycota</taxon>
        <taxon>Pezizomycotina</taxon>
        <taxon>Pezizomycetes</taxon>
        <taxon>Pezizales</taxon>
        <taxon>Tuberaceae</taxon>
        <taxon>Choiromyces</taxon>
    </lineage>
</organism>
<accession>A0A3N4IQE5</accession>
<protein>
    <recommendedName>
        <fullName evidence="1">DDE-1 domain-containing protein</fullName>
    </recommendedName>
</protein>
<dbReference type="OrthoDB" id="4207519at2759"/>
<feature type="domain" description="DDE-1" evidence="1">
    <location>
        <begin position="1"/>
        <end position="88"/>
    </location>
</feature>
<feature type="non-terminal residue" evidence="2">
    <location>
        <position position="1"/>
    </location>
</feature>
<dbReference type="EMBL" id="ML121109">
    <property type="protein sequence ID" value="RPA88402.1"/>
    <property type="molecule type" value="Genomic_DNA"/>
</dbReference>
<dbReference type="InterPro" id="IPR004875">
    <property type="entry name" value="DDE_SF_endonuclease_dom"/>
</dbReference>
<dbReference type="STRING" id="1336337.A0A3N4IQE5"/>
<proteinExistence type="predicted"/>
<evidence type="ECO:0000313" key="2">
    <source>
        <dbReference type="EMBL" id="RPA88402.1"/>
    </source>
</evidence>
<sequence length="266" mass="30456">LLILNGHSSHVNLKFSEFCDSNNIICFCLPPHSTHILEPLGICLFGPLQKYYGKMIENYHITTNIEINHCNFLPLYKYARTQAYTIENVKSAIHKTWIVPFLPHMILPKQTRTQLSKHSTVLGHHFPLDKTPYTKCQLCQQTNQALSFVKSTTEGEICSQILRFSHTAEYNLTSTDIATTEMQRLRVEIKITKDIKKDRRILSRARVITGAEAMEAMCEADAKKKTTTQAAFPTQSHHPTQAKRDKFTTAHTLYDLCYPIHSSCLF</sequence>
<gene>
    <name evidence="2" type="ORF">L873DRAFT_1726169</name>
</gene>
<keyword evidence="3" id="KW-1185">Reference proteome</keyword>
<dbReference type="GO" id="GO:0003676">
    <property type="term" value="F:nucleic acid binding"/>
    <property type="evidence" value="ECO:0007669"/>
    <property type="project" value="InterPro"/>
</dbReference>
<reference evidence="2 3" key="1">
    <citation type="journal article" date="2018" name="Nat. Ecol. Evol.">
        <title>Pezizomycetes genomes reveal the molecular basis of ectomycorrhizal truffle lifestyle.</title>
        <authorList>
            <person name="Murat C."/>
            <person name="Payen T."/>
            <person name="Noel B."/>
            <person name="Kuo A."/>
            <person name="Morin E."/>
            <person name="Chen J."/>
            <person name="Kohler A."/>
            <person name="Krizsan K."/>
            <person name="Balestrini R."/>
            <person name="Da Silva C."/>
            <person name="Montanini B."/>
            <person name="Hainaut M."/>
            <person name="Levati E."/>
            <person name="Barry K.W."/>
            <person name="Belfiori B."/>
            <person name="Cichocki N."/>
            <person name="Clum A."/>
            <person name="Dockter R.B."/>
            <person name="Fauchery L."/>
            <person name="Guy J."/>
            <person name="Iotti M."/>
            <person name="Le Tacon F."/>
            <person name="Lindquist E.A."/>
            <person name="Lipzen A."/>
            <person name="Malagnac F."/>
            <person name="Mello A."/>
            <person name="Molinier V."/>
            <person name="Miyauchi S."/>
            <person name="Poulain J."/>
            <person name="Riccioni C."/>
            <person name="Rubini A."/>
            <person name="Sitrit Y."/>
            <person name="Splivallo R."/>
            <person name="Traeger S."/>
            <person name="Wang M."/>
            <person name="Zifcakova L."/>
            <person name="Wipf D."/>
            <person name="Zambonelli A."/>
            <person name="Paolocci F."/>
            <person name="Nowrousian M."/>
            <person name="Ottonello S."/>
            <person name="Baldrian P."/>
            <person name="Spatafora J.W."/>
            <person name="Henrissat B."/>
            <person name="Nagy L.G."/>
            <person name="Aury J.M."/>
            <person name="Wincker P."/>
            <person name="Grigoriev I.V."/>
            <person name="Bonfante P."/>
            <person name="Martin F.M."/>
        </authorList>
    </citation>
    <scope>NUCLEOTIDE SEQUENCE [LARGE SCALE GENOMIC DNA]</scope>
    <source>
        <strain evidence="2 3">120613-1</strain>
    </source>
</reference>